<evidence type="ECO:0000256" key="5">
    <source>
        <dbReference type="ARBA" id="ARBA00022777"/>
    </source>
</evidence>
<dbReference type="SUPFAM" id="SSF56112">
    <property type="entry name" value="Protein kinase-like (PK-like)"/>
    <property type="match status" value="1"/>
</dbReference>
<dbReference type="InterPro" id="IPR011009">
    <property type="entry name" value="Kinase-like_dom_sf"/>
</dbReference>
<comment type="similarity">
    <text evidence="7 8">Belongs to the pseudomonas-type ThrB family.</text>
</comment>
<comment type="pathway">
    <text evidence="8">Amino-acid biosynthesis; L-threonine biosynthesis; L-threonine from L-aspartate: step 4/5.</text>
</comment>
<dbReference type="GO" id="GO:0004413">
    <property type="term" value="F:homoserine kinase activity"/>
    <property type="evidence" value="ECO:0007669"/>
    <property type="project" value="UniProtKB-EC"/>
</dbReference>
<sequence>MSVFTPVSDAELSAWLQQYELGELSSLQGILAGIDNSNFFVTTSGANAGKYANQSRFVLTLFENLKAEQLPYNLELMEHLANAGLPVPAPIRNRDNIYLGTLNGKPASLVTRMKGDWSDSPSVARCAAVGDMLAKMHVSGQGYSKQRENTHGNSWRIRTAIAVSRFLTDAELGLMETEVALQATFDRSHLPVGAIHADLFRDNVLFEGEAIGGVIDFYFACTDTLMYDVAITVNDWCMGSDYQFDMAKYDAFLRAYQAVRTFTKEEVEAWDMMLRAAALRFWLSRLYDYFLPRPAELNQPKDPRHFHRILSRLVQGTPAIPTC</sequence>
<dbReference type="PANTHER" id="PTHR21064">
    <property type="entry name" value="AMINOGLYCOSIDE PHOSPHOTRANSFERASE DOMAIN-CONTAINING PROTEIN-RELATED"/>
    <property type="match status" value="1"/>
</dbReference>
<evidence type="ECO:0000313" key="11">
    <source>
        <dbReference type="EMBL" id="MCB6183947.1"/>
    </source>
</evidence>
<dbReference type="NCBIfam" id="NF003558">
    <property type="entry name" value="PRK05231.1"/>
    <property type="match status" value="1"/>
</dbReference>
<dbReference type="InterPro" id="IPR002575">
    <property type="entry name" value="Aminoglycoside_PTrfase"/>
</dbReference>
<keyword evidence="2 8" id="KW-0808">Transferase</keyword>
<reference evidence="11" key="1">
    <citation type="submission" date="2021-10" db="EMBL/GenBank/DDBJ databases">
        <title>The complete genome sequence of Leeia sp. TBRC 13508.</title>
        <authorList>
            <person name="Charoenyingcharoen P."/>
            <person name="Yukphan P."/>
        </authorList>
    </citation>
    <scope>NUCLEOTIDE SEQUENCE</scope>
    <source>
        <strain evidence="11">TBRC 13508</strain>
    </source>
</reference>
<comment type="catalytic activity">
    <reaction evidence="8">
        <text>L-homoserine + ATP = O-phospho-L-homoserine + ADP + H(+)</text>
        <dbReference type="Rhea" id="RHEA:13985"/>
        <dbReference type="ChEBI" id="CHEBI:15378"/>
        <dbReference type="ChEBI" id="CHEBI:30616"/>
        <dbReference type="ChEBI" id="CHEBI:57476"/>
        <dbReference type="ChEBI" id="CHEBI:57590"/>
        <dbReference type="ChEBI" id="CHEBI:456216"/>
        <dbReference type="EC" id="2.7.1.39"/>
    </reaction>
</comment>
<dbReference type="EMBL" id="JAJBZT010000005">
    <property type="protein sequence ID" value="MCB6183947.1"/>
    <property type="molecule type" value="Genomic_DNA"/>
</dbReference>
<dbReference type="HAMAP" id="MF_00301">
    <property type="entry name" value="Homoser_kinase_2"/>
    <property type="match status" value="1"/>
</dbReference>
<dbReference type="InterPro" id="IPR050249">
    <property type="entry name" value="Pseudomonas-type_ThrB"/>
</dbReference>
<gene>
    <name evidence="8" type="primary">thrB</name>
    <name evidence="11" type="ORF">LIN78_10365</name>
</gene>
<dbReference type="RefSeq" id="WP_227180729.1">
    <property type="nucleotide sequence ID" value="NZ_JAJBZT010000005.1"/>
</dbReference>
<dbReference type="Gene3D" id="3.30.200.20">
    <property type="entry name" value="Phosphorylase Kinase, domain 1"/>
    <property type="match status" value="1"/>
</dbReference>
<dbReference type="EC" id="2.7.1.39" evidence="8 9"/>
<evidence type="ECO:0000256" key="8">
    <source>
        <dbReference type="HAMAP-Rule" id="MF_00301"/>
    </source>
</evidence>
<dbReference type="NCBIfam" id="TIGR00938">
    <property type="entry name" value="thrB_alt"/>
    <property type="match status" value="1"/>
</dbReference>
<keyword evidence="6 8" id="KW-0067">ATP-binding</keyword>
<keyword evidence="12" id="KW-1185">Reference proteome</keyword>
<dbReference type="Gene3D" id="3.90.1200.10">
    <property type="match status" value="1"/>
</dbReference>
<keyword evidence="1 8" id="KW-0028">Amino-acid biosynthesis</keyword>
<dbReference type="Proteomes" id="UP001165395">
    <property type="component" value="Unassembled WGS sequence"/>
</dbReference>
<evidence type="ECO:0000256" key="9">
    <source>
        <dbReference type="NCBIfam" id="TIGR00938"/>
    </source>
</evidence>
<comment type="caution">
    <text evidence="11">The sequence shown here is derived from an EMBL/GenBank/DDBJ whole genome shotgun (WGS) entry which is preliminary data.</text>
</comment>
<dbReference type="Pfam" id="PF01636">
    <property type="entry name" value="APH"/>
    <property type="match status" value="1"/>
</dbReference>
<evidence type="ECO:0000256" key="1">
    <source>
        <dbReference type="ARBA" id="ARBA00022605"/>
    </source>
</evidence>
<accession>A0ABS8D733</accession>
<evidence type="ECO:0000256" key="6">
    <source>
        <dbReference type="ARBA" id="ARBA00022840"/>
    </source>
</evidence>
<evidence type="ECO:0000256" key="3">
    <source>
        <dbReference type="ARBA" id="ARBA00022697"/>
    </source>
</evidence>
<evidence type="ECO:0000256" key="7">
    <source>
        <dbReference type="ARBA" id="ARBA00038240"/>
    </source>
</evidence>
<dbReference type="CDD" id="cd05153">
    <property type="entry name" value="HomoserineK_II"/>
    <property type="match status" value="1"/>
</dbReference>
<keyword evidence="3 8" id="KW-0791">Threonine biosynthesis</keyword>
<name>A0ABS8D733_9NEIS</name>
<dbReference type="InterPro" id="IPR005280">
    <property type="entry name" value="Homoserine_kinase_II"/>
</dbReference>
<evidence type="ECO:0000259" key="10">
    <source>
        <dbReference type="Pfam" id="PF01636"/>
    </source>
</evidence>
<organism evidence="11 12">
    <name type="scientific">Leeia speluncae</name>
    <dbReference type="NCBI Taxonomy" id="2884804"/>
    <lineage>
        <taxon>Bacteria</taxon>
        <taxon>Pseudomonadati</taxon>
        <taxon>Pseudomonadota</taxon>
        <taxon>Betaproteobacteria</taxon>
        <taxon>Neisseriales</taxon>
        <taxon>Leeiaceae</taxon>
        <taxon>Leeia</taxon>
    </lineage>
</organism>
<evidence type="ECO:0000313" key="12">
    <source>
        <dbReference type="Proteomes" id="UP001165395"/>
    </source>
</evidence>
<keyword evidence="4 8" id="KW-0547">Nucleotide-binding</keyword>
<keyword evidence="5 8" id="KW-0418">Kinase</keyword>
<protein>
    <recommendedName>
        <fullName evidence="8 9">Homoserine kinase</fullName>
        <shortName evidence="8">HK</shortName>
        <shortName evidence="8">HSK</shortName>
        <ecNumber evidence="8 9">2.7.1.39</ecNumber>
    </recommendedName>
</protein>
<dbReference type="PANTHER" id="PTHR21064:SF6">
    <property type="entry name" value="AMINOGLYCOSIDE PHOSPHOTRANSFERASE DOMAIN-CONTAINING PROTEIN"/>
    <property type="match status" value="1"/>
</dbReference>
<evidence type="ECO:0000256" key="4">
    <source>
        <dbReference type="ARBA" id="ARBA00022741"/>
    </source>
</evidence>
<proteinExistence type="inferred from homology"/>
<feature type="domain" description="Aminoglycoside phosphotransferase" evidence="10">
    <location>
        <begin position="27"/>
        <end position="260"/>
    </location>
</feature>
<evidence type="ECO:0000256" key="2">
    <source>
        <dbReference type="ARBA" id="ARBA00022679"/>
    </source>
</evidence>